<reference evidence="3" key="2">
    <citation type="submission" date="2021-04" db="EMBL/GenBank/DDBJ databases">
        <title>Complete Genome and methylome analysis of Thiothrix fructosivorans ATCC 49748.</title>
        <authorList>
            <person name="Fomenkov A."/>
            <person name="Sun L."/>
            <person name="Vincze T."/>
            <person name="Grabovich M.Y."/>
            <person name="Roberts R.J."/>
        </authorList>
    </citation>
    <scope>NUCLEOTIDE SEQUENCE</scope>
    <source>
        <strain evidence="3">ATCC 49748</strain>
    </source>
</reference>
<sequence length="290" mass="31952">MPQKYQRPTSHNVNDKRIERVRVAQETLSILQAGHYINSQGKRIDIAAAMQRTQQLTRLYTPDEQLRLPLAQAAATTVEVVNETTLAGAQRLYNTQQFQKIGVLNFASAKHPGGGFLGGSQAQEESLARSSTLYASLQQCPAYYAHHQHVERSLLYSDHVIYSPQCVVFRHDDGQLLDTPYTVDFITSAAPNRGSMARNEPKSLGNINAVLAQRIAHFLEVAAEQGCDALVLGAWGCGVFGNDPEYIAALFAAYLGDNGRYAHAFQHISFSIPANATMLVNLRAFELAFT</sequence>
<evidence type="ECO:0000259" key="1">
    <source>
        <dbReference type="Pfam" id="PF10021"/>
    </source>
</evidence>
<dbReference type="InterPro" id="IPR012664">
    <property type="entry name" value="CHP02452"/>
</dbReference>
<dbReference type="EMBL" id="JAFMPM010000006">
    <property type="protein sequence ID" value="MBO0612168.1"/>
    <property type="molecule type" value="Genomic_DNA"/>
</dbReference>
<reference evidence="2 4" key="1">
    <citation type="submission" date="2021-03" db="EMBL/GenBank/DDBJ databases">
        <title>Draft genome and methylome analysis of Thiotrix fructosivoruns ATCC 49748.</title>
        <authorList>
            <person name="Fomenkov A."/>
            <person name="Grabovich M.Y."/>
            <person name="Roberts R.J."/>
        </authorList>
    </citation>
    <scope>NUCLEOTIDE SEQUENCE [LARGE SCALE GENOMIC DNA]</scope>
    <source>
        <strain evidence="2 4">ATCC 49748</strain>
    </source>
</reference>
<organism evidence="3">
    <name type="scientific">Thiothrix fructosivorans</name>
    <dbReference type="NCBI Taxonomy" id="111770"/>
    <lineage>
        <taxon>Bacteria</taxon>
        <taxon>Pseudomonadati</taxon>
        <taxon>Pseudomonadota</taxon>
        <taxon>Gammaproteobacteria</taxon>
        <taxon>Thiotrichales</taxon>
        <taxon>Thiotrichaceae</taxon>
        <taxon>Thiothrix</taxon>
    </lineage>
</organism>
<evidence type="ECO:0000313" key="2">
    <source>
        <dbReference type="EMBL" id="MBO0612168.1"/>
    </source>
</evidence>
<evidence type="ECO:0000313" key="4">
    <source>
        <dbReference type="Proteomes" id="UP000664466"/>
    </source>
</evidence>
<gene>
    <name evidence="3" type="ORF">J1836_008445</name>
    <name evidence="2" type="ORF">J1836_04380</name>
</gene>
<dbReference type="Proteomes" id="UP000664466">
    <property type="component" value="Unassembled WGS sequence"/>
</dbReference>
<feature type="domain" description="Microbial-type PARG catalytic" evidence="1">
    <location>
        <begin position="24"/>
        <end position="171"/>
    </location>
</feature>
<dbReference type="PIRSF" id="PIRSF014899">
    <property type="entry name" value="UCP014899"/>
    <property type="match status" value="1"/>
</dbReference>
<protein>
    <submittedName>
        <fullName evidence="3">TIGR02452 family protein</fullName>
    </submittedName>
</protein>
<keyword evidence="4" id="KW-1185">Reference proteome</keyword>
<dbReference type="PANTHER" id="PTHR35596:SF1">
    <property type="entry name" value="MICROBIAL-TYPE PARG CATALYTIC DOMAIN-CONTAINING PROTEIN"/>
    <property type="match status" value="1"/>
</dbReference>
<accession>A0A8B0SV00</accession>
<dbReference type="InterPro" id="IPR019261">
    <property type="entry name" value="PARG_cat_microbial"/>
</dbReference>
<dbReference type="PANTHER" id="PTHR35596">
    <property type="entry name" value="DUF2263 DOMAIN-CONTAINING PROTEIN"/>
    <property type="match status" value="1"/>
</dbReference>
<dbReference type="NCBIfam" id="TIGR02452">
    <property type="entry name" value="TIGR02452 family protein"/>
    <property type="match status" value="1"/>
</dbReference>
<dbReference type="InterPro" id="IPR043472">
    <property type="entry name" value="Macro_dom-like"/>
</dbReference>
<dbReference type="Pfam" id="PF10021">
    <property type="entry name" value="PARG_cat_microb"/>
    <property type="match status" value="1"/>
</dbReference>
<dbReference type="Gene3D" id="3.40.220.10">
    <property type="entry name" value="Leucine Aminopeptidase, subunit E, domain 1"/>
    <property type="match status" value="1"/>
</dbReference>
<evidence type="ECO:0000313" key="3">
    <source>
        <dbReference type="EMBL" id="QTX12772.1"/>
    </source>
</evidence>
<dbReference type="AlphaFoldDB" id="A0A8B0SV00"/>
<name>A0A8B0SV00_9GAMM</name>
<proteinExistence type="predicted"/>
<dbReference type="EMBL" id="CP072748">
    <property type="protein sequence ID" value="QTX12772.1"/>
    <property type="molecule type" value="Genomic_DNA"/>
</dbReference>